<feature type="domain" description="Response regulatory" evidence="3">
    <location>
        <begin position="6"/>
        <end position="125"/>
    </location>
</feature>
<dbReference type="SMART" id="SM00448">
    <property type="entry name" value="REC"/>
    <property type="match status" value="1"/>
</dbReference>
<proteinExistence type="predicted"/>
<protein>
    <submittedName>
        <fullName evidence="4">Response regulator</fullName>
    </submittedName>
</protein>
<evidence type="ECO:0000259" key="3">
    <source>
        <dbReference type="PROSITE" id="PS50110"/>
    </source>
</evidence>
<dbReference type="Proteomes" id="UP000282977">
    <property type="component" value="Unassembled WGS sequence"/>
</dbReference>
<dbReference type="Pfam" id="PF00072">
    <property type="entry name" value="Response_reg"/>
    <property type="match status" value="1"/>
</dbReference>
<keyword evidence="1 2" id="KW-0597">Phosphoprotein</keyword>
<evidence type="ECO:0000313" key="4">
    <source>
        <dbReference type="EMBL" id="RVT43829.1"/>
    </source>
</evidence>
<evidence type="ECO:0000313" key="5">
    <source>
        <dbReference type="Proteomes" id="UP000282977"/>
    </source>
</evidence>
<dbReference type="AlphaFoldDB" id="A0A437JD35"/>
<feature type="modified residue" description="4-aspartylphosphate" evidence="2">
    <location>
        <position position="58"/>
    </location>
</feature>
<evidence type="ECO:0000256" key="2">
    <source>
        <dbReference type="PROSITE-ProRule" id="PRU00169"/>
    </source>
</evidence>
<accession>A0A437JD35</accession>
<comment type="caution">
    <text evidence="4">The sequence shown here is derived from an EMBL/GenBank/DDBJ whole genome shotgun (WGS) entry which is preliminary data.</text>
</comment>
<organism evidence="4 5">
    <name type="scientific">Sphingobium algorifonticola</name>
    <dbReference type="NCBI Taxonomy" id="2008318"/>
    <lineage>
        <taxon>Bacteria</taxon>
        <taxon>Pseudomonadati</taxon>
        <taxon>Pseudomonadota</taxon>
        <taxon>Alphaproteobacteria</taxon>
        <taxon>Sphingomonadales</taxon>
        <taxon>Sphingomonadaceae</taxon>
        <taxon>Sphingobium</taxon>
    </lineage>
</organism>
<dbReference type="GO" id="GO:0000160">
    <property type="term" value="P:phosphorelay signal transduction system"/>
    <property type="evidence" value="ECO:0007669"/>
    <property type="project" value="InterPro"/>
</dbReference>
<name>A0A437JD35_9SPHN</name>
<sequence length="130" mass="14353">MNERLRILYVDDEDDIRTIVEMALGLDPDIELQSLSSGAAALALLETGGFVPDIAMIDMMMPGMSGIELLEKLRNRPSPVALPIYFITASARSSDIARYADLGANGIITKPFDPMTLARRIRSLWRENNA</sequence>
<gene>
    <name evidence="4" type="ORF">ENE74_04330</name>
</gene>
<dbReference type="InterPro" id="IPR050595">
    <property type="entry name" value="Bact_response_regulator"/>
</dbReference>
<dbReference type="OrthoDB" id="9800897at2"/>
<evidence type="ECO:0000256" key="1">
    <source>
        <dbReference type="ARBA" id="ARBA00022553"/>
    </source>
</evidence>
<keyword evidence="5" id="KW-1185">Reference proteome</keyword>
<dbReference type="PROSITE" id="PS50110">
    <property type="entry name" value="RESPONSE_REGULATORY"/>
    <property type="match status" value="1"/>
</dbReference>
<dbReference type="Gene3D" id="3.40.50.2300">
    <property type="match status" value="1"/>
</dbReference>
<dbReference type="PANTHER" id="PTHR44591">
    <property type="entry name" value="STRESS RESPONSE REGULATOR PROTEIN 1"/>
    <property type="match status" value="1"/>
</dbReference>
<dbReference type="RefSeq" id="WP_127689368.1">
    <property type="nucleotide sequence ID" value="NZ_RZUL01000001.1"/>
</dbReference>
<dbReference type="InterPro" id="IPR001789">
    <property type="entry name" value="Sig_transdc_resp-reg_receiver"/>
</dbReference>
<dbReference type="InterPro" id="IPR011006">
    <property type="entry name" value="CheY-like_superfamily"/>
</dbReference>
<dbReference type="EMBL" id="RZUL01000001">
    <property type="protein sequence ID" value="RVT43829.1"/>
    <property type="molecule type" value="Genomic_DNA"/>
</dbReference>
<reference evidence="4 5" key="1">
    <citation type="submission" date="2019-01" db="EMBL/GenBank/DDBJ databases">
        <authorList>
            <person name="Chen W.-M."/>
        </authorList>
    </citation>
    <scope>NUCLEOTIDE SEQUENCE [LARGE SCALE GENOMIC DNA]</scope>
    <source>
        <strain evidence="4 5">TLA-22</strain>
    </source>
</reference>
<dbReference type="SUPFAM" id="SSF52172">
    <property type="entry name" value="CheY-like"/>
    <property type="match status" value="1"/>
</dbReference>
<dbReference type="PANTHER" id="PTHR44591:SF3">
    <property type="entry name" value="RESPONSE REGULATORY DOMAIN-CONTAINING PROTEIN"/>
    <property type="match status" value="1"/>
</dbReference>